<dbReference type="GO" id="GO:0004818">
    <property type="term" value="F:glutamate-tRNA ligase activity"/>
    <property type="evidence" value="ECO:0007669"/>
    <property type="project" value="UniProtKB-UniRule"/>
</dbReference>
<dbReference type="EC" id="6.1.1.17" evidence="8"/>
<evidence type="ECO:0000256" key="8">
    <source>
        <dbReference type="HAMAP-Rule" id="MF_00022"/>
    </source>
</evidence>
<evidence type="ECO:0000256" key="4">
    <source>
        <dbReference type="ARBA" id="ARBA00022741"/>
    </source>
</evidence>
<dbReference type="InterPro" id="IPR020058">
    <property type="entry name" value="Glu/Gln-tRNA-synth_Ib_cat-dom"/>
</dbReference>
<comment type="similarity">
    <text evidence="1 8">Belongs to the class-I aminoacyl-tRNA synthetase family. Glutamate--tRNA ligase type 1 subfamily.</text>
</comment>
<feature type="short sequence motif" description="'HIGH' region" evidence="8">
    <location>
        <begin position="9"/>
        <end position="19"/>
    </location>
</feature>
<dbReference type="GO" id="GO:0005524">
    <property type="term" value="F:ATP binding"/>
    <property type="evidence" value="ECO:0007669"/>
    <property type="project" value="UniProtKB-UniRule"/>
</dbReference>
<comment type="function">
    <text evidence="8">Catalyzes the attachment of glutamate to tRNA(Glu) in a two-step reaction: glutamate is first activated by ATP to form Glu-AMP and then transferred to the acceptor end of tRNA(Glu).</text>
</comment>
<dbReference type="PANTHER" id="PTHR43311">
    <property type="entry name" value="GLUTAMATE--TRNA LIGASE"/>
    <property type="match status" value="1"/>
</dbReference>
<dbReference type="GO" id="GO:0005737">
    <property type="term" value="C:cytoplasm"/>
    <property type="evidence" value="ECO:0007669"/>
    <property type="project" value="UniProtKB-SubCell"/>
</dbReference>
<evidence type="ECO:0000313" key="12">
    <source>
        <dbReference type="Proteomes" id="UP000228945"/>
    </source>
</evidence>
<dbReference type="PRINTS" id="PR00987">
    <property type="entry name" value="TRNASYNTHGLU"/>
</dbReference>
<dbReference type="KEGG" id="cmb:CSW64_08780"/>
<dbReference type="Gene3D" id="1.10.10.350">
    <property type="match status" value="1"/>
</dbReference>
<dbReference type="PANTHER" id="PTHR43311:SF2">
    <property type="entry name" value="GLUTAMATE--TRNA LIGASE, MITOCHONDRIAL-RELATED"/>
    <property type="match status" value="1"/>
</dbReference>
<dbReference type="InterPro" id="IPR001412">
    <property type="entry name" value="aa-tRNA-synth_I_CS"/>
</dbReference>
<keyword evidence="7 8" id="KW-0030">Aminoacyl-tRNA synthetase</keyword>
<dbReference type="Gene3D" id="3.40.50.620">
    <property type="entry name" value="HUPs"/>
    <property type="match status" value="1"/>
</dbReference>
<keyword evidence="3 8" id="KW-0436">Ligase</keyword>
<dbReference type="InterPro" id="IPR045462">
    <property type="entry name" value="aa-tRNA-synth_I_cd-bd"/>
</dbReference>
<dbReference type="InterPro" id="IPR014729">
    <property type="entry name" value="Rossmann-like_a/b/a_fold"/>
</dbReference>
<gene>
    <name evidence="8" type="primary">gltX</name>
    <name evidence="11" type="ORF">CSW64_08780</name>
</gene>
<dbReference type="InterPro" id="IPR000924">
    <property type="entry name" value="Glu/Gln-tRNA-synth"/>
</dbReference>
<accession>A0A2D2AWX4</accession>
<name>A0A2D2AWX4_9CAUL</name>
<dbReference type="OrthoDB" id="9807503at2"/>
<comment type="subunit">
    <text evidence="8">Monomer.</text>
</comment>
<comment type="subcellular location">
    <subcellularLocation>
        <location evidence="8">Cytoplasm</location>
    </subcellularLocation>
</comment>
<comment type="caution">
    <text evidence="8">Lacks conserved residue(s) required for the propagation of feature annotation.</text>
</comment>
<dbReference type="AlphaFoldDB" id="A0A2D2AWX4"/>
<dbReference type="EMBL" id="CP024201">
    <property type="protein sequence ID" value="ATQ42502.1"/>
    <property type="molecule type" value="Genomic_DNA"/>
</dbReference>
<feature type="binding site" evidence="8">
    <location>
        <position position="243"/>
    </location>
    <ligand>
        <name>ATP</name>
        <dbReference type="ChEBI" id="CHEBI:30616"/>
    </ligand>
</feature>
<evidence type="ECO:0000259" key="10">
    <source>
        <dbReference type="Pfam" id="PF19269"/>
    </source>
</evidence>
<feature type="domain" description="Aminoacyl-tRNA synthetase class I anticodon-binding" evidence="10">
    <location>
        <begin position="368"/>
        <end position="442"/>
    </location>
</feature>
<keyword evidence="6 8" id="KW-0648">Protein biosynthesis</keyword>
<dbReference type="SUPFAM" id="SSF52374">
    <property type="entry name" value="Nucleotidylyl transferase"/>
    <property type="match status" value="1"/>
</dbReference>
<keyword evidence="4 8" id="KW-0547">Nucleotide-binding</keyword>
<dbReference type="InterPro" id="IPR008925">
    <property type="entry name" value="aa_tRNA-synth_I_cd-bd_sf"/>
</dbReference>
<dbReference type="InterPro" id="IPR020751">
    <property type="entry name" value="aa-tRNA-synth_I_codon-bd_sub2"/>
</dbReference>
<evidence type="ECO:0000259" key="9">
    <source>
        <dbReference type="Pfam" id="PF00749"/>
    </source>
</evidence>
<feature type="short sequence motif" description="'KMSKS' region" evidence="8">
    <location>
        <begin position="240"/>
        <end position="244"/>
    </location>
</feature>
<evidence type="ECO:0000256" key="2">
    <source>
        <dbReference type="ARBA" id="ARBA00022490"/>
    </source>
</evidence>
<keyword evidence="5 8" id="KW-0067">ATP-binding</keyword>
<dbReference type="InterPro" id="IPR004527">
    <property type="entry name" value="Glu-tRNA-ligase_bac/mito"/>
</dbReference>
<protein>
    <recommendedName>
        <fullName evidence="8">Glutamate--tRNA ligase</fullName>
        <ecNumber evidence="8">6.1.1.17</ecNumber>
    </recommendedName>
    <alternativeName>
        <fullName evidence="8">Glutamyl-tRNA synthetase</fullName>
        <shortName evidence="8">GluRS</shortName>
    </alternativeName>
</protein>
<organism evidence="11 12">
    <name type="scientific">Caulobacter mirabilis</name>
    <dbReference type="NCBI Taxonomy" id="69666"/>
    <lineage>
        <taxon>Bacteria</taxon>
        <taxon>Pseudomonadati</taxon>
        <taxon>Pseudomonadota</taxon>
        <taxon>Alphaproteobacteria</taxon>
        <taxon>Caulobacterales</taxon>
        <taxon>Caulobacteraceae</taxon>
        <taxon>Caulobacter</taxon>
    </lineage>
</organism>
<evidence type="ECO:0000256" key="7">
    <source>
        <dbReference type="ARBA" id="ARBA00023146"/>
    </source>
</evidence>
<evidence type="ECO:0000256" key="1">
    <source>
        <dbReference type="ARBA" id="ARBA00007894"/>
    </source>
</evidence>
<evidence type="ECO:0000256" key="5">
    <source>
        <dbReference type="ARBA" id="ARBA00022840"/>
    </source>
</evidence>
<dbReference type="InterPro" id="IPR049940">
    <property type="entry name" value="GluQ/Sye"/>
</dbReference>
<dbReference type="HAMAP" id="MF_00022">
    <property type="entry name" value="Glu_tRNA_synth_type1"/>
    <property type="match status" value="1"/>
</dbReference>
<reference evidence="11 12" key="1">
    <citation type="submission" date="2017-10" db="EMBL/GenBank/DDBJ databases">
        <title>Genome sequence of Caulobacter mirabilis FWC38.</title>
        <authorList>
            <person name="Fiebig A."/>
            <person name="Crosson S."/>
        </authorList>
    </citation>
    <scope>NUCLEOTIDE SEQUENCE [LARGE SCALE GENOMIC DNA]</scope>
    <source>
        <strain evidence="11 12">FWC 38</strain>
    </source>
</reference>
<keyword evidence="12" id="KW-1185">Reference proteome</keyword>
<dbReference type="Proteomes" id="UP000228945">
    <property type="component" value="Chromosome"/>
</dbReference>
<dbReference type="GO" id="GO:0006424">
    <property type="term" value="P:glutamyl-tRNA aminoacylation"/>
    <property type="evidence" value="ECO:0007669"/>
    <property type="project" value="UniProtKB-UniRule"/>
</dbReference>
<evidence type="ECO:0000313" key="11">
    <source>
        <dbReference type="EMBL" id="ATQ42502.1"/>
    </source>
</evidence>
<dbReference type="Pfam" id="PF19269">
    <property type="entry name" value="Anticodon_2"/>
    <property type="match status" value="1"/>
</dbReference>
<dbReference type="SUPFAM" id="SSF48163">
    <property type="entry name" value="An anticodon-binding domain of class I aminoacyl-tRNA synthetases"/>
    <property type="match status" value="1"/>
</dbReference>
<dbReference type="PROSITE" id="PS00178">
    <property type="entry name" value="AA_TRNA_LIGASE_I"/>
    <property type="match status" value="1"/>
</dbReference>
<evidence type="ECO:0000256" key="3">
    <source>
        <dbReference type="ARBA" id="ARBA00022598"/>
    </source>
</evidence>
<sequence length="446" mass="48933">MTVKVRFAPSPTGRLHVGNIRTGLINWLYANGQGGQFVLRIDDTDLERSTKEYEQGIETDLTWLGMGWSERHNQSARFPLYQEAAERLKATGRLYPAYETQEELDRRRKVQLSRGQPPIYDRAALKLTAEERAALEAEGRRPHWRFRLEGKRVKWEDLARGHCEVDTASMSDPVLIREDGLFLYTLPSVVDDIDMAITHIIRGEDHVTNTGAQIEIFEALGAAAPAFAHTTLLVGADGEGLSKRLGSLSIMELREKGYEPLAVVSHLARIGTSDPLEPGASIEALAATFSFDKLAHRAARWDPEDLGKINAAILHGMDYAAAQPRLANLSADLGEAFWTAIRANLSFFGDVSGWARVVGGAIAPVVADEDRAVVEAARDLLPEAIDAQTWSAWTNAVKEKTGAKGRGLFMPLRKALTGLDHGPDMASILPLIGREKAAKRLAGETA</sequence>
<dbReference type="RefSeq" id="WP_099621759.1">
    <property type="nucleotide sequence ID" value="NZ_CP024201.1"/>
</dbReference>
<keyword evidence="2 8" id="KW-0963">Cytoplasm</keyword>
<dbReference type="GO" id="GO:0000049">
    <property type="term" value="F:tRNA binding"/>
    <property type="evidence" value="ECO:0007669"/>
    <property type="project" value="InterPro"/>
</dbReference>
<dbReference type="Pfam" id="PF00749">
    <property type="entry name" value="tRNA-synt_1c"/>
    <property type="match status" value="1"/>
</dbReference>
<feature type="domain" description="Glutamyl/glutaminyl-tRNA synthetase class Ib catalytic" evidence="9">
    <location>
        <begin position="3"/>
        <end position="274"/>
    </location>
</feature>
<evidence type="ECO:0000256" key="6">
    <source>
        <dbReference type="ARBA" id="ARBA00022917"/>
    </source>
</evidence>
<dbReference type="NCBIfam" id="TIGR00464">
    <property type="entry name" value="gltX_bact"/>
    <property type="match status" value="1"/>
</dbReference>
<comment type="catalytic activity">
    <reaction evidence="8">
        <text>tRNA(Glu) + L-glutamate + ATP = L-glutamyl-tRNA(Glu) + AMP + diphosphate</text>
        <dbReference type="Rhea" id="RHEA:23540"/>
        <dbReference type="Rhea" id="RHEA-COMP:9663"/>
        <dbReference type="Rhea" id="RHEA-COMP:9680"/>
        <dbReference type="ChEBI" id="CHEBI:29985"/>
        <dbReference type="ChEBI" id="CHEBI:30616"/>
        <dbReference type="ChEBI" id="CHEBI:33019"/>
        <dbReference type="ChEBI" id="CHEBI:78442"/>
        <dbReference type="ChEBI" id="CHEBI:78520"/>
        <dbReference type="ChEBI" id="CHEBI:456215"/>
        <dbReference type="EC" id="6.1.1.17"/>
    </reaction>
</comment>
<proteinExistence type="inferred from homology"/>